<dbReference type="InterPro" id="IPR046867">
    <property type="entry name" value="AldOxase/xan_DH_MoCoBD2"/>
</dbReference>
<dbReference type="InterPro" id="IPR036856">
    <property type="entry name" value="Ald_Oxase/Xan_DH_a/b_sf"/>
</dbReference>
<dbReference type="Pfam" id="PF01315">
    <property type="entry name" value="Ald_Xan_dh_C"/>
    <property type="match status" value="1"/>
</dbReference>
<dbReference type="Pfam" id="PF02738">
    <property type="entry name" value="MoCoBD_1"/>
    <property type="match status" value="1"/>
</dbReference>
<dbReference type="EC" id="1.17.1.4" evidence="6"/>
<dbReference type="SUPFAM" id="SSF54665">
    <property type="entry name" value="CO dehydrogenase molybdoprotein N-domain-like"/>
    <property type="match status" value="1"/>
</dbReference>
<dbReference type="SMART" id="SM01008">
    <property type="entry name" value="Ald_Xan_dh_C"/>
    <property type="match status" value="1"/>
</dbReference>
<dbReference type="PANTHER" id="PTHR11908:SF132">
    <property type="entry name" value="ALDEHYDE OXIDASE 1-RELATED"/>
    <property type="match status" value="1"/>
</dbReference>
<organism evidence="6">
    <name type="scientific">Clostridioides difficile</name>
    <name type="common">Peptoclostridium difficile</name>
    <dbReference type="NCBI Taxonomy" id="1496"/>
    <lineage>
        <taxon>Bacteria</taxon>
        <taxon>Bacillati</taxon>
        <taxon>Bacillota</taxon>
        <taxon>Clostridia</taxon>
        <taxon>Peptostreptococcales</taxon>
        <taxon>Peptostreptococcaceae</taxon>
        <taxon>Clostridioides</taxon>
    </lineage>
</organism>
<sequence length="738" mass="80830">MEKVIGKSYPLKDAALKVTGQMKYVADMKPQNVLYAKMLLSPVAHAKIKSIDTSEAEKVVGVRAIATYLNTSQRKYNGSLRFYEHNIPENEVIFSDTVRFVGDRVAAVAAETPEIAEKAVKLIKVEYEELPAVFTIQDAIKEDAICIHGDSNIVSQNNINGGDVEKGFKECDYIFEDEYSTPAIHHSAIETHSVIAHYDYNDKLTVHTPCQNTFGFRIILSQIFGMSLNKVRVIRPAIGGSFGGKLELTIEPVAAALSKMTRRPVKMVLTRKESMISTRTRHGSFVKLKTGVNKDGEVIAQDIKIYTNTGAYASSALNVIGALSHKVFKVYKIPNIKFTGMPVYTNTPIAGAMRGYGSPQIFMAQQAQFAKIAKEIGMDLVDFQNKNAVEPDDVDIIFRGSLGNPRVLDCIEQGKKMFKWDEKKKLPKEEGKYLRGIGMAIGAHGNGVFGAHRDVVTLTLKLNEDGTLTLLTGAHDMGNGVVTMQTMMVAEVLGITPDKVDTFETDTDACTFNLGDYASRGVFVEGGGAKKTAEKLKNLILEEAEKLLETSKEDLYLDNGCVISKLDENVKASLSDVAVYSQSKSLRELTVVEDYSSPAGRTSYGVHFAEVLVDKETKDIKVVDFVAVHDVGRVINPLNLEGQLEGGIHMGLGYALSEELAFDEQGRPKATDFKTYKLFRTVDMPKCQVAFVDGYEKAGPFGGKSIGECAVVPVAPAVANAVYNATDVEIHSLPIKLK</sequence>
<dbReference type="InterPro" id="IPR008274">
    <property type="entry name" value="AldOxase/xan_DH_MoCoBD1"/>
</dbReference>
<protein>
    <submittedName>
        <fullName evidence="5">Aldehyde oxidase and xanthine dehydrogenase, molybdopterin binding domain protein</fullName>
    </submittedName>
    <submittedName>
        <fullName evidence="6">Putative xanthine dehydrogenase</fullName>
        <ecNumber evidence="6">1.17.1.4</ecNumber>
    </submittedName>
</protein>
<evidence type="ECO:0000313" key="4">
    <source>
        <dbReference type="EMBL" id="CDS88192.1"/>
    </source>
</evidence>
<keyword evidence="2 6" id="KW-0560">Oxidoreductase</keyword>
<evidence type="ECO:0000256" key="1">
    <source>
        <dbReference type="ARBA" id="ARBA00022505"/>
    </source>
</evidence>
<dbReference type="GO" id="GO:0005506">
    <property type="term" value="F:iron ion binding"/>
    <property type="evidence" value="ECO:0007669"/>
    <property type="project" value="InterPro"/>
</dbReference>
<dbReference type="SUPFAM" id="SSF56003">
    <property type="entry name" value="Molybdenum cofactor-binding domain"/>
    <property type="match status" value="1"/>
</dbReference>
<dbReference type="InterPro" id="IPR037165">
    <property type="entry name" value="AldOxase/xan_DH_Mopterin-bd_sf"/>
</dbReference>
<dbReference type="Gene3D" id="3.90.1170.50">
    <property type="entry name" value="Aldehyde oxidase/xanthine dehydrogenase, a/b hammerhead"/>
    <property type="match status" value="1"/>
</dbReference>
<dbReference type="Gene3D" id="3.30.365.10">
    <property type="entry name" value="Aldehyde oxidase/xanthine dehydrogenase, molybdopterin binding domain"/>
    <property type="match status" value="4"/>
</dbReference>
<accession>A0A069AUH5</accession>
<proteinExistence type="predicted"/>
<evidence type="ECO:0000256" key="2">
    <source>
        <dbReference type="ARBA" id="ARBA00023002"/>
    </source>
</evidence>
<dbReference type="PANTHER" id="PTHR11908">
    <property type="entry name" value="XANTHINE DEHYDROGENASE"/>
    <property type="match status" value="1"/>
</dbReference>
<gene>
    <name evidence="6" type="ORF">BN1095_330322</name>
    <name evidence="4" type="ORF">BN1096_670003</name>
    <name evidence="5" type="ORF">BN1097_670003</name>
</gene>
<keyword evidence="1" id="KW-0500">Molybdenum</keyword>
<dbReference type="EMBL" id="LK932994">
    <property type="protein sequence ID" value="CDT16408.1"/>
    <property type="molecule type" value="Genomic_DNA"/>
</dbReference>
<evidence type="ECO:0000313" key="5">
    <source>
        <dbReference type="EMBL" id="CDS88316.1"/>
    </source>
</evidence>
<dbReference type="AlphaFoldDB" id="A0A069AUH5"/>
<evidence type="ECO:0000259" key="3">
    <source>
        <dbReference type="SMART" id="SM01008"/>
    </source>
</evidence>
<dbReference type="GO" id="GO:0004854">
    <property type="term" value="F:xanthine dehydrogenase activity"/>
    <property type="evidence" value="ECO:0007669"/>
    <property type="project" value="UniProtKB-EC"/>
</dbReference>
<dbReference type="EMBL" id="LK932406">
    <property type="protein sequence ID" value="CDS88316.1"/>
    <property type="molecule type" value="Genomic_DNA"/>
</dbReference>
<dbReference type="InterPro" id="IPR016208">
    <property type="entry name" value="Ald_Oxase/xanthine_DH-like"/>
</dbReference>
<reference evidence="6" key="1">
    <citation type="submission" date="2014-07" db="EMBL/GenBank/DDBJ databases">
        <authorList>
            <person name="Monot Marc"/>
        </authorList>
    </citation>
    <scope>NUCLEOTIDE SEQUENCE</scope>
    <source>
        <strain evidence="6">7032989</strain>
        <strain evidence="5">7032994</strain>
    </source>
</reference>
<feature type="domain" description="Aldehyde oxidase/xanthine dehydrogenase a/b hammerhead" evidence="3">
    <location>
        <begin position="19"/>
        <end position="131"/>
    </location>
</feature>
<name>A0A069AUH5_CLODI</name>
<dbReference type="Pfam" id="PF20256">
    <property type="entry name" value="MoCoBD_2"/>
    <property type="match status" value="1"/>
</dbReference>
<dbReference type="EMBL" id="LK932521">
    <property type="protein sequence ID" value="CDS88192.1"/>
    <property type="molecule type" value="Genomic_DNA"/>
</dbReference>
<dbReference type="InterPro" id="IPR000674">
    <property type="entry name" value="Ald_Oxase/Xan_DH_a/b"/>
</dbReference>
<evidence type="ECO:0000313" key="6">
    <source>
        <dbReference type="EMBL" id="CDT16408.1"/>
    </source>
</evidence>
<dbReference type="RefSeq" id="WP_021366994.1">
    <property type="nucleotide sequence ID" value="NZ_BBYB01000096.1"/>
</dbReference>